<organism evidence="2 3">
    <name type="scientific">Mycena albidolilacea</name>
    <dbReference type="NCBI Taxonomy" id="1033008"/>
    <lineage>
        <taxon>Eukaryota</taxon>
        <taxon>Fungi</taxon>
        <taxon>Dikarya</taxon>
        <taxon>Basidiomycota</taxon>
        <taxon>Agaricomycotina</taxon>
        <taxon>Agaricomycetes</taxon>
        <taxon>Agaricomycetidae</taxon>
        <taxon>Agaricales</taxon>
        <taxon>Marasmiineae</taxon>
        <taxon>Mycenaceae</taxon>
        <taxon>Mycena</taxon>
    </lineage>
</organism>
<keyword evidence="1" id="KW-1133">Transmembrane helix</keyword>
<name>A0AAD6ZMY9_9AGAR</name>
<keyword evidence="1" id="KW-0812">Transmembrane</keyword>
<keyword evidence="1" id="KW-0472">Membrane</keyword>
<evidence type="ECO:0000313" key="2">
    <source>
        <dbReference type="EMBL" id="KAJ7330386.1"/>
    </source>
</evidence>
<gene>
    <name evidence="2" type="ORF">DFH08DRAFT_815295</name>
</gene>
<reference evidence="2" key="1">
    <citation type="submission" date="2023-03" db="EMBL/GenBank/DDBJ databases">
        <title>Massive genome expansion in bonnet fungi (Mycena s.s.) driven by repeated elements and novel gene families across ecological guilds.</title>
        <authorList>
            <consortium name="Lawrence Berkeley National Laboratory"/>
            <person name="Harder C.B."/>
            <person name="Miyauchi S."/>
            <person name="Viragh M."/>
            <person name="Kuo A."/>
            <person name="Thoen E."/>
            <person name="Andreopoulos B."/>
            <person name="Lu D."/>
            <person name="Skrede I."/>
            <person name="Drula E."/>
            <person name="Henrissat B."/>
            <person name="Morin E."/>
            <person name="Kohler A."/>
            <person name="Barry K."/>
            <person name="LaButti K."/>
            <person name="Morin E."/>
            <person name="Salamov A."/>
            <person name="Lipzen A."/>
            <person name="Mereny Z."/>
            <person name="Hegedus B."/>
            <person name="Baldrian P."/>
            <person name="Stursova M."/>
            <person name="Weitz H."/>
            <person name="Taylor A."/>
            <person name="Grigoriev I.V."/>
            <person name="Nagy L.G."/>
            <person name="Martin F."/>
            <person name="Kauserud H."/>
        </authorList>
    </citation>
    <scope>NUCLEOTIDE SEQUENCE</scope>
    <source>
        <strain evidence="2">CBHHK002</strain>
    </source>
</reference>
<accession>A0AAD6ZMY9</accession>
<dbReference type="Proteomes" id="UP001218218">
    <property type="component" value="Unassembled WGS sequence"/>
</dbReference>
<feature type="transmembrane region" description="Helical" evidence="1">
    <location>
        <begin position="61"/>
        <end position="84"/>
    </location>
</feature>
<evidence type="ECO:0000313" key="3">
    <source>
        <dbReference type="Proteomes" id="UP001218218"/>
    </source>
</evidence>
<sequence>MQFFQFLQIHYIESYLVATPLVNILSTPSGFGARTLAPVLSAVLLKVLNNTSSVESSPQKAVALLTLFYVFAVYVLSAIMSAMGQLLGNKMGYKNEEPCLNKCVITCGIPHQMIATHEALYNIFPAYAVAAALFACTSTGPSAPTALNALSLYIFLKLFVYVPEAPENVKHIQFNQYLIHSRPVPHNQPTTAAQIATRTAATEHIWLHVLTASTFNR</sequence>
<comment type="caution">
    <text evidence="2">The sequence shown here is derived from an EMBL/GenBank/DDBJ whole genome shotgun (WGS) entry which is preliminary data.</text>
</comment>
<dbReference type="EMBL" id="JARIHO010000037">
    <property type="protein sequence ID" value="KAJ7330386.1"/>
    <property type="molecule type" value="Genomic_DNA"/>
</dbReference>
<dbReference type="AlphaFoldDB" id="A0AAD6ZMY9"/>
<keyword evidence="3" id="KW-1185">Reference proteome</keyword>
<proteinExistence type="predicted"/>
<evidence type="ECO:0000256" key="1">
    <source>
        <dbReference type="SAM" id="Phobius"/>
    </source>
</evidence>
<protein>
    <submittedName>
        <fullName evidence="2">Uncharacterized protein</fullName>
    </submittedName>
</protein>